<proteinExistence type="inferred from homology"/>
<keyword evidence="4 5" id="KW-0732">Signal</keyword>
<dbReference type="InterPro" id="IPR039424">
    <property type="entry name" value="SBP_5"/>
</dbReference>
<dbReference type="Gene3D" id="3.10.105.10">
    <property type="entry name" value="Dipeptide-binding Protein, Domain 3"/>
    <property type="match status" value="1"/>
</dbReference>
<dbReference type="PIRSF" id="PIRSF002741">
    <property type="entry name" value="MppA"/>
    <property type="match status" value="1"/>
</dbReference>
<keyword evidence="8" id="KW-1185">Reference proteome</keyword>
<dbReference type="PANTHER" id="PTHR30290:SF9">
    <property type="entry name" value="OLIGOPEPTIDE-BINDING PROTEIN APPA"/>
    <property type="match status" value="1"/>
</dbReference>
<sequence length="517" mass="55614">MTRSRPRTWLLRLAAALTAVTVAAGCSSAVDQAKQASGAAGGTLVVGTLSDLTPSAIYSQSTTSMTIGRLLYDTLIRYDRATGTPQPAVAKSWTVSPDGRTVTLALRDDVKFHNGRPLTSEDVAYSLKTYASAAAASQLRPAAAAVTAVDTADPHVAVLHLAHPLVNLFDLLEFVLLTDRETPDQLKAGEQFIGTGPFKFAGWQRGQQVRLVRNDDYWNGAPKVEEVDLKVIPDETALLNSVRSGQTNVVVDASVQALTPFRGNDAYTVEPENIWDVNYYIGANVTDPALSHRAVRQAIAYAVDRERILHEVFGDTGSVNSAPWSPDSPAYNQELATRYTRDLTKARDLLTEAGGAPAQPLRLSYNTALAPAKSVAAIVQNNLADIGIKVELEPLDGAALTQTLNSGRSQLWINPHGFGQNSPATLATGAAPFKPEGNLSGYRSADYAALVERVWEQPDPDSAAAHAAYDAYTQLLSDEQFVINLVSTTVTNVYTGSVRGVDWNTYKYLILDKATVK</sequence>
<dbReference type="PROSITE" id="PS01040">
    <property type="entry name" value="SBP_BACTERIAL_5"/>
    <property type="match status" value="1"/>
</dbReference>
<comment type="caution">
    <text evidence="7">The sequence shown here is derived from an EMBL/GenBank/DDBJ whole genome shotgun (WGS) entry which is preliminary data.</text>
</comment>
<evidence type="ECO:0000256" key="1">
    <source>
        <dbReference type="ARBA" id="ARBA00004193"/>
    </source>
</evidence>
<dbReference type="SUPFAM" id="SSF53850">
    <property type="entry name" value="Periplasmic binding protein-like II"/>
    <property type="match status" value="1"/>
</dbReference>
<dbReference type="RefSeq" id="WP_237337897.1">
    <property type="nucleotide sequence ID" value="NZ_BAABCM010000001.1"/>
</dbReference>
<evidence type="ECO:0000259" key="6">
    <source>
        <dbReference type="Pfam" id="PF00496"/>
    </source>
</evidence>
<reference evidence="8" key="1">
    <citation type="journal article" date="2019" name="Int. J. Syst. Evol. Microbiol.">
        <title>The Global Catalogue of Microorganisms (GCM) 10K type strain sequencing project: providing services to taxonomists for standard genome sequencing and annotation.</title>
        <authorList>
            <consortium name="The Broad Institute Genomics Platform"/>
            <consortium name="The Broad Institute Genome Sequencing Center for Infectious Disease"/>
            <person name="Wu L."/>
            <person name="Ma J."/>
        </authorList>
    </citation>
    <scope>NUCLEOTIDE SEQUENCE [LARGE SCALE GENOMIC DNA]</scope>
    <source>
        <strain evidence="8">JCM 17017</strain>
    </source>
</reference>
<evidence type="ECO:0000313" key="8">
    <source>
        <dbReference type="Proteomes" id="UP001501624"/>
    </source>
</evidence>
<dbReference type="Pfam" id="PF00496">
    <property type="entry name" value="SBP_bac_5"/>
    <property type="match status" value="1"/>
</dbReference>
<feature type="domain" description="Solute-binding protein family 5" evidence="6">
    <location>
        <begin position="84"/>
        <end position="424"/>
    </location>
</feature>
<dbReference type="InterPro" id="IPR023765">
    <property type="entry name" value="SBP_5_CS"/>
</dbReference>
<feature type="signal peptide" evidence="5">
    <location>
        <begin position="1"/>
        <end position="24"/>
    </location>
</feature>
<evidence type="ECO:0000256" key="2">
    <source>
        <dbReference type="ARBA" id="ARBA00005695"/>
    </source>
</evidence>
<dbReference type="InterPro" id="IPR000914">
    <property type="entry name" value="SBP_5_dom"/>
</dbReference>
<dbReference type="Gene3D" id="3.40.190.10">
    <property type="entry name" value="Periplasmic binding protein-like II"/>
    <property type="match status" value="1"/>
</dbReference>
<gene>
    <name evidence="7" type="ORF">GCM10022380_05650</name>
</gene>
<name>A0ABP7HDQ9_9PSEU</name>
<feature type="chain" id="PRO_5046180139" evidence="5">
    <location>
        <begin position="25"/>
        <end position="517"/>
    </location>
</feature>
<protein>
    <submittedName>
        <fullName evidence="7">ABC transporter substrate-binding protein</fullName>
    </submittedName>
</protein>
<keyword evidence="3" id="KW-0813">Transport</keyword>
<comment type="subcellular location">
    <subcellularLocation>
        <location evidence="1">Cell membrane</location>
        <topology evidence="1">Lipid-anchor</topology>
    </subcellularLocation>
</comment>
<dbReference type="Proteomes" id="UP001501624">
    <property type="component" value="Unassembled WGS sequence"/>
</dbReference>
<dbReference type="PANTHER" id="PTHR30290">
    <property type="entry name" value="PERIPLASMIC BINDING COMPONENT OF ABC TRANSPORTER"/>
    <property type="match status" value="1"/>
</dbReference>
<evidence type="ECO:0000256" key="5">
    <source>
        <dbReference type="SAM" id="SignalP"/>
    </source>
</evidence>
<dbReference type="InterPro" id="IPR030678">
    <property type="entry name" value="Peptide/Ni-bd"/>
</dbReference>
<evidence type="ECO:0000256" key="4">
    <source>
        <dbReference type="ARBA" id="ARBA00022729"/>
    </source>
</evidence>
<dbReference type="CDD" id="cd00995">
    <property type="entry name" value="PBP2_NikA_DppA_OppA_like"/>
    <property type="match status" value="1"/>
</dbReference>
<comment type="similarity">
    <text evidence="2">Belongs to the bacterial solute-binding protein 5 family.</text>
</comment>
<dbReference type="EMBL" id="BAABCM010000001">
    <property type="protein sequence ID" value="GAA3791882.1"/>
    <property type="molecule type" value="Genomic_DNA"/>
</dbReference>
<organism evidence="7 8">
    <name type="scientific">Amycolatopsis tucumanensis</name>
    <dbReference type="NCBI Taxonomy" id="401106"/>
    <lineage>
        <taxon>Bacteria</taxon>
        <taxon>Bacillati</taxon>
        <taxon>Actinomycetota</taxon>
        <taxon>Actinomycetes</taxon>
        <taxon>Pseudonocardiales</taxon>
        <taxon>Pseudonocardiaceae</taxon>
        <taxon>Amycolatopsis</taxon>
    </lineage>
</organism>
<evidence type="ECO:0000256" key="3">
    <source>
        <dbReference type="ARBA" id="ARBA00022448"/>
    </source>
</evidence>
<evidence type="ECO:0000313" key="7">
    <source>
        <dbReference type="EMBL" id="GAA3791882.1"/>
    </source>
</evidence>
<accession>A0ABP7HDQ9</accession>
<dbReference type="PROSITE" id="PS51257">
    <property type="entry name" value="PROKAR_LIPOPROTEIN"/>
    <property type="match status" value="1"/>
</dbReference>